<keyword evidence="3" id="KW-0540">Nuclease</keyword>
<dbReference type="Gene3D" id="3.10.10.10">
    <property type="entry name" value="HIV Type 1 Reverse Transcriptase, subunit A, domain 1"/>
    <property type="match status" value="1"/>
</dbReference>
<dbReference type="InterPro" id="IPR043502">
    <property type="entry name" value="DNA/RNA_pol_sf"/>
</dbReference>
<dbReference type="AlphaFoldDB" id="A0A914ACQ2"/>
<dbReference type="GO" id="GO:0006508">
    <property type="term" value="P:proteolysis"/>
    <property type="evidence" value="ECO:0007669"/>
    <property type="project" value="InterPro"/>
</dbReference>
<dbReference type="GO" id="GO:0004190">
    <property type="term" value="F:aspartic-type endopeptidase activity"/>
    <property type="evidence" value="ECO:0007669"/>
    <property type="project" value="InterPro"/>
</dbReference>
<dbReference type="SUPFAM" id="SSF50630">
    <property type="entry name" value="Acid proteases"/>
    <property type="match status" value="1"/>
</dbReference>
<sequence length="441" mass="48602">MGAGKAKYGLFVDGTIRGTKCRFLIDTGSTDTVVSSIVYHQIPWEQRPILETGLKVEQVDGSPLAVVGAASVEVQIGKTVATAKVIFADVPYSGILGMNFLLPMGASLDLQSLQLRLNGEHIKCTNSAGESFVGRVVVIETTEIPSVREVVVPGTISRLCEVVEGPVFVEPVEGGGELAQRGLVLARSLVEGDLDVLPLRVLNPCREMRVVRRGTTVGMVCQAEVDRGHDIPCRRGEVESNLPVHLRDLYSRSVRFLRDEDHYQVMKCLSEYNDVFSRGEHDIGWTEVVEHHINTGGAGPIKERPRRHPSCNQQEIMRQVRDLEERGVIEPSDSPCAANVVLVKKKDEKLDALGEAQWFSTLDLASGYWQVALGKDASQKSSFCCSQRLKTLEEEVQRLRVVFERLLEARLKLKPSKCSLFQRSVGYLSHIVSAEGVATGN</sequence>
<dbReference type="GO" id="GO:0004519">
    <property type="term" value="F:endonuclease activity"/>
    <property type="evidence" value="ECO:0007669"/>
    <property type="project" value="UniProtKB-KW"/>
</dbReference>
<evidence type="ECO:0000313" key="6">
    <source>
        <dbReference type="Proteomes" id="UP000887568"/>
    </source>
</evidence>
<dbReference type="InterPro" id="IPR001969">
    <property type="entry name" value="Aspartic_peptidase_AS"/>
</dbReference>
<dbReference type="EnsemblMetazoa" id="XM_038205201.1">
    <property type="protein sequence ID" value="XP_038061129.1"/>
    <property type="gene ID" value="LOC119731916"/>
</dbReference>
<dbReference type="OMA" id="HCFATSS"/>
<dbReference type="SUPFAM" id="SSF56672">
    <property type="entry name" value="DNA/RNA polymerases"/>
    <property type="match status" value="1"/>
</dbReference>
<dbReference type="InterPro" id="IPR021109">
    <property type="entry name" value="Peptidase_aspartic_dom_sf"/>
</dbReference>
<organism evidence="5 6">
    <name type="scientific">Patiria miniata</name>
    <name type="common">Bat star</name>
    <name type="synonym">Asterina miniata</name>
    <dbReference type="NCBI Taxonomy" id="46514"/>
    <lineage>
        <taxon>Eukaryota</taxon>
        <taxon>Metazoa</taxon>
        <taxon>Echinodermata</taxon>
        <taxon>Eleutherozoa</taxon>
        <taxon>Asterozoa</taxon>
        <taxon>Asteroidea</taxon>
        <taxon>Valvatacea</taxon>
        <taxon>Valvatida</taxon>
        <taxon>Asterinidae</taxon>
        <taxon>Patiria</taxon>
    </lineage>
</organism>
<dbReference type="Gene3D" id="2.40.70.10">
    <property type="entry name" value="Acid Proteases"/>
    <property type="match status" value="1"/>
</dbReference>
<dbReference type="CDD" id="cd01647">
    <property type="entry name" value="RT_LTR"/>
    <property type="match status" value="1"/>
</dbReference>
<dbReference type="Gene3D" id="3.30.70.270">
    <property type="match status" value="1"/>
</dbReference>
<dbReference type="RefSeq" id="XP_038061129.1">
    <property type="nucleotide sequence ID" value="XM_038205201.1"/>
</dbReference>
<keyword evidence="2" id="KW-0548">Nucleotidyltransferase</keyword>
<dbReference type="GO" id="GO:0016779">
    <property type="term" value="F:nucleotidyltransferase activity"/>
    <property type="evidence" value="ECO:0007669"/>
    <property type="project" value="UniProtKB-KW"/>
</dbReference>
<keyword evidence="4" id="KW-0255">Endonuclease</keyword>
<evidence type="ECO:0000256" key="1">
    <source>
        <dbReference type="ARBA" id="ARBA00022679"/>
    </source>
</evidence>
<dbReference type="GeneID" id="119731916"/>
<name>A0A914ACQ2_PATMI</name>
<accession>A0A914ACQ2</accession>
<dbReference type="OrthoDB" id="420169at2759"/>
<evidence type="ECO:0008006" key="7">
    <source>
        <dbReference type="Google" id="ProtNLM"/>
    </source>
</evidence>
<evidence type="ECO:0000313" key="5">
    <source>
        <dbReference type="EnsemblMetazoa" id="XP_038061129.1"/>
    </source>
</evidence>
<dbReference type="CDD" id="cd00303">
    <property type="entry name" value="retropepsin_like"/>
    <property type="match status" value="1"/>
</dbReference>
<proteinExistence type="predicted"/>
<evidence type="ECO:0000256" key="2">
    <source>
        <dbReference type="ARBA" id="ARBA00022695"/>
    </source>
</evidence>
<dbReference type="PROSITE" id="PS00141">
    <property type="entry name" value="ASP_PROTEASE"/>
    <property type="match status" value="1"/>
</dbReference>
<evidence type="ECO:0000256" key="4">
    <source>
        <dbReference type="ARBA" id="ARBA00022759"/>
    </source>
</evidence>
<dbReference type="Proteomes" id="UP000887568">
    <property type="component" value="Unplaced"/>
</dbReference>
<dbReference type="InterPro" id="IPR050951">
    <property type="entry name" value="Retrovirus_Pol_polyprotein"/>
</dbReference>
<keyword evidence="6" id="KW-1185">Reference proteome</keyword>
<dbReference type="Pfam" id="PF13975">
    <property type="entry name" value="gag-asp_proteas"/>
    <property type="match status" value="1"/>
</dbReference>
<keyword evidence="4" id="KW-0378">Hydrolase</keyword>
<dbReference type="InterPro" id="IPR043128">
    <property type="entry name" value="Rev_trsase/Diguanyl_cyclase"/>
</dbReference>
<keyword evidence="1" id="KW-0808">Transferase</keyword>
<reference evidence="5" key="1">
    <citation type="submission" date="2022-11" db="UniProtKB">
        <authorList>
            <consortium name="EnsemblMetazoa"/>
        </authorList>
    </citation>
    <scope>IDENTIFICATION</scope>
</reference>
<dbReference type="PANTHER" id="PTHR37984:SF5">
    <property type="entry name" value="PROTEIN NYNRIN-LIKE"/>
    <property type="match status" value="1"/>
</dbReference>
<evidence type="ECO:0000256" key="3">
    <source>
        <dbReference type="ARBA" id="ARBA00022722"/>
    </source>
</evidence>
<protein>
    <recommendedName>
        <fullName evidence="7">Peptidase A2 domain-containing protein</fullName>
    </recommendedName>
</protein>
<dbReference type="PANTHER" id="PTHR37984">
    <property type="entry name" value="PROTEIN CBG26694"/>
    <property type="match status" value="1"/>
</dbReference>